<reference evidence="2" key="1">
    <citation type="submission" date="2020-10" db="EMBL/GenBank/DDBJ databases">
        <authorList>
            <person name="Gilroy R."/>
        </authorList>
    </citation>
    <scope>NUCLEOTIDE SEQUENCE</scope>
    <source>
        <strain evidence="2">CHK33-4379</strain>
    </source>
</reference>
<proteinExistence type="predicted"/>
<feature type="compositionally biased region" description="Low complexity" evidence="1">
    <location>
        <begin position="310"/>
        <end position="329"/>
    </location>
</feature>
<dbReference type="Proteomes" id="UP000824136">
    <property type="component" value="Unassembled WGS sequence"/>
</dbReference>
<protein>
    <submittedName>
        <fullName evidence="2">Uncharacterized protein</fullName>
    </submittedName>
</protein>
<evidence type="ECO:0000313" key="2">
    <source>
        <dbReference type="EMBL" id="HIT59259.1"/>
    </source>
</evidence>
<dbReference type="EMBL" id="DVLL01000021">
    <property type="protein sequence ID" value="HIT59259.1"/>
    <property type="molecule type" value="Genomic_DNA"/>
</dbReference>
<name>A0A9D1KJT9_9FIRM</name>
<accession>A0A9D1KJT9</accession>
<sequence length="341" mass="36287">MSDASTETPIEVNEAENVASCTLTTNTSYSVTLTPYGTATKGYCLITDGDKVYTTGQLWVNTKFVFTYNNGLADEFETAEEYDELINNTTGKKIAIAWYWGEYPNALSQMIFSMGEPILLENGSVIGQPIAERPEEKATLSLQLTNMTANMESGELAVGTDCVITFTADEGYTLPESIMVEGVEIYTYVYGVYSVLIIPADQVQEGTKIVVTAAGMADPTESPTTEPTTEQETPPMEGDTTPTEPDTSPTEENTTPTEPTAPDEGNTVPTDPPTNPIEEETASPESTTAPVEDDTTPAEPPAALSMDGIPTTESSGSTAPAASTPESTEGASPDESIDIEE</sequence>
<reference evidence="2" key="2">
    <citation type="journal article" date="2021" name="PeerJ">
        <title>Extensive microbial diversity within the chicken gut microbiome revealed by metagenomics and culture.</title>
        <authorList>
            <person name="Gilroy R."/>
            <person name="Ravi A."/>
            <person name="Getino M."/>
            <person name="Pursley I."/>
            <person name="Horton D.L."/>
            <person name="Alikhan N.F."/>
            <person name="Baker D."/>
            <person name="Gharbi K."/>
            <person name="Hall N."/>
            <person name="Watson M."/>
            <person name="Adriaenssens E.M."/>
            <person name="Foster-Nyarko E."/>
            <person name="Jarju S."/>
            <person name="Secka A."/>
            <person name="Antonio M."/>
            <person name="Oren A."/>
            <person name="Chaudhuri R.R."/>
            <person name="La Ragione R."/>
            <person name="Hildebrand F."/>
            <person name="Pallen M.J."/>
        </authorList>
    </citation>
    <scope>NUCLEOTIDE SEQUENCE</scope>
    <source>
        <strain evidence="2">CHK33-4379</strain>
    </source>
</reference>
<gene>
    <name evidence="2" type="ORF">IAC39_06080</name>
</gene>
<feature type="region of interest" description="Disordered" evidence="1">
    <location>
        <begin position="215"/>
        <end position="341"/>
    </location>
</feature>
<feature type="compositionally biased region" description="Low complexity" evidence="1">
    <location>
        <begin position="219"/>
        <end position="264"/>
    </location>
</feature>
<dbReference type="AlphaFoldDB" id="A0A9D1KJT9"/>
<evidence type="ECO:0000256" key="1">
    <source>
        <dbReference type="SAM" id="MobiDB-lite"/>
    </source>
</evidence>
<evidence type="ECO:0000313" key="3">
    <source>
        <dbReference type="Proteomes" id="UP000824136"/>
    </source>
</evidence>
<comment type="caution">
    <text evidence="2">The sequence shown here is derived from an EMBL/GenBank/DDBJ whole genome shotgun (WGS) entry which is preliminary data.</text>
</comment>
<organism evidence="2 3">
    <name type="scientific">Candidatus Faeciplasma pullistercoris</name>
    <dbReference type="NCBI Taxonomy" id="2840800"/>
    <lineage>
        <taxon>Bacteria</taxon>
        <taxon>Bacillati</taxon>
        <taxon>Bacillota</taxon>
        <taxon>Clostridia</taxon>
        <taxon>Eubacteriales</taxon>
        <taxon>Oscillospiraceae</taxon>
        <taxon>Oscillospiraceae incertae sedis</taxon>
        <taxon>Candidatus Faeciplasma</taxon>
    </lineage>
</organism>